<dbReference type="EMBL" id="LC711080">
    <property type="protein sequence ID" value="BDI55000.1"/>
    <property type="molecule type" value="Genomic_DNA"/>
</dbReference>
<protein>
    <submittedName>
        <fullName evidence="1">Uncharacterized protein</fullName>
    </submittedName>
</protein>
<name>A0AA35CPJ8_9CAUD</name>
<proteinExistence type="predicted"/>
<dbReference type="GeneID" id="80402155"/>
<keyword evidence="2" id="KW-1185">Reference proteome</keyword>
<reference evidence="1 2" key="1">
    <citation type="journal article" date="2022" name="Nat. Microbiol.">
        <title>Three families of Asgard archaeal viruses identified in metagenome-assembled genomes.</title>
        <authorList>
            <person name="Medvedeva S."/>
            <person name="Sun J."/>
            <person name="Yutin N."/>
            <person name="Koonin E.V."/>
            <person name="Nunoura T."/>
            <person name="Rinke C."/>
            <person name="Krupovic M."/>
        </authorList>
    </citation>
    <scope>NUCLEOTIDE SEQUENCE [LARGE SCALE GENOMIC DNA]</scope>
    <source>
        <strain evidence="1">VerdaV4</strain>
    </source>
</reference>
<dbReference type="KEGG" id="vg:80402155"/>
<evidence type="ECO:0000313" key="1">
    <source>
        <dbReference type="EMBL" id="BDI55000.1"/>
    </source>
</evidence>
<sequence length="55" mass="6603">MVTPHYLKKCLKYWTYEKSEPSCELQAELIKIAHLSKEEFDEARKQLELEFKVEA</sequence>
<dbReference type="Proteomes" id="UP001162249">
    <property type="component" value="Segment"/>
</dbReference>
<accession>A0AA35CPJ8</accession>
<dbReference type="RefSeq" id="YP_010772443.1">
    <property type="nucleotide sequence ID" value="NC_074643.1"/>
</dbReference>
<organism evidence="1 2">
    <name type="scientific">Lokiarchaeia virus VerdaV4</name>
    <dbReference type="NCBI Taxonomy" id="3070172"/>
    <lineage>
        <taxon>Viruses</taxon>
        <taxon>Duplodnaviria</taxon>
        <taxon>Heunggongvirae</taxon>
        <taxon>Uroviricota</taxon>
        <taxon>Caudoviricetes</taxon>
        <taxon>Verdandiviridae</taxon>
        <taxon>Dolusvirus</taxon>
        <taxon>Dolusvirus pacificense</taxon>
    </lineage>
</organism>
<evidence type="ECO:0000313" key="2">
    <source>
        <dbReference type="Proteomes" id="UP001162249"/>
    </source>
</evidence>